<reference evidence="10 11" key="1">
    <citation type="submission" date="2018-11" db="EMBL/GenBank/DDBJ databases">
        <title>Genome sequence of Saitozyma podzolica DSM 27192.</title>
        <authorList>
            <person name="Aliyu H."/>
            <person name="Gorte O."/>
            <person name="Ochsenreither K."/>
        </authorList>
    </citation>
    <scope>NUCLEOTIDE SEQUENCE [LARGE SCALE GENOMIC DNA]</scope>
    <source>
        <strain evidence="10 11">DSM 27192</strain>
    </source>
</reference>
<dbReference type="PROSITE" id="PS00916">
    <property type="entry name" value="PI3_4_KINASE_2"/>
    <property type="match status" value="1"/>
</dbReference>
<evidence type="ECO:0000259" key="8">
    <source>
        <dbReference type="PROSITE" id="PS50290"/>
    </source>
</evidence>
<dbReference type="GO" id="GO:0046854">
    <property type="term" value="P:phosphatidylinositol phosphate biosynthetic process"/>
    <property type="evidence" value="ECO:0007669"/>
    <property type="project" value="InterPro"/>
</dbReference>
<dbReference type="GO" id="GO:0005737">
    <property type="term" value="C:cytoplasm"/>
    <property type="evidence" value="ECO:0007669"/>
    <property type="project" value="TreeGrafter"/>
</dbReference>
<keyword evidence="6 10" id="KW-0418">Kinase</keyword>
<dbReference type="InterPro" id="IPR011009">
    <property type="entry name" value="Kinase-like_dom_sf"/>
</dbReference>
<evidence type="ECO:0000259" key="9">
    <source>
        <dbReference type="PROSITE" id="PS51545"/>
    </source>
</evidence>
<dbReference type="InterPro" id="IPR001263">
    <property type="entry name" value="PI3K_accessory_dom"/>
</dbReference>
<dbReference type="CDD" id="cd05167">
    <property type="entry name" value="PI4Kc_III_alpha"/>
    <property type="match status" value="1"/>
</dbReference>
<dbReference type="PROSITE" id="PS51545">
    <property type="entry name" value="PIK_HELICAL"/>
    <property type="match status" value="1"/>
</dbReference>
<comment type="caution">
    <text evidence="10">The sequence shown here is derived from an EMBL/GenBank/DDBJ whole genome shotgun (WGS) entry which is preliminary data.</text>
</comment>
<keyword evidence="4" id="KW-0808">Transferase</keyword>
<dbReference type="SMART" id="SM00146">
    <property type="entry name" value="PI3Kc"/>
    <property type="match status" value="1"/>
</dbReference>
<dbReference type="SUPFAM" id="SSF48371">
    <property type="entry name" value="ARM repeat"/>
    <property type="match status" value="3"/>
</dbReference>
<dbReference type="InterPro" id="IPR042236">
    <property type="entry name" value="PI3K_accessory_sf"/>
</dbReference>
<dbReference type="PROSITE" id="PS50290">
    <property type="entry name" value="PI3_4_KINASE_3"/>
    <property type="match status" value="1"/>
</dbReference>
<dbReference type="GO" id="GO:0048015">
    <property type="term" value="P:phosphatidylinositol-mediated signaling"/>
    <property type="evidence" value="ECO:0007669"/>
    <property type="project" value="TreeGrafter"/>
</dbReference>
<dbReference type="EC" id="2.7.1.67" evidence="3"/>
<dbReference type="PANTHER" id="PTHR10048">
    <property type="entry name" value="PHOSPHATIDYLINOSITOL KINASE"/>
    <property type="match status" value="1"/>
</dbReference>
<comment type="similarity">
    <text evidence="2">Belongs to the PI3/PI4-kinase family. Type III PI4K subfamily.</text>
</comment>
<dbReference type="GO" id="GO:0005524">
    <property type="term" value="F:ATP binding"/>
    <property type="evidence" value="ECO:0007669"/>
    <property type="project" value="UniProtKB-KW"/>
</dbReference>
<evidence type="ECO:0000256" key="5">
    <source>
        <dbReference type="ARBA" id="ARBA00022741"/>
    </source>
</evidence>
<dbReference type="EMBL" id="RSCD01000007">
    <property type="protein sequence ID" value="RSH91855.1"/>
    <property type="molecule type" value="Genomic_DNA"/>
</dbReference>
<evidence type="ECO:0000313" key="10">
    <source>
        <dbReference type="EMBL" id="RSH91855.1"/>
    </source>
</evidence>
<keyword evidence="11" id="KW-1185">Reference proteome</keyword>
<proteinExistence type="inferred from homology"/>
<keyword evidence="5" id="KW-0547">Nucleotide-binding</keyword>
<dbReference type="OrthoDB" id="10264149at2759"/>
<evidence type="ECO:0000256" key="4">
    <source>
        <dbReference type="ARBA" id="ARBA00022679"/>
    </source>
</evidence>
<name>A0A427YL78_9TREE</name>
<evidence type="ECO:0000256" key="3">
    <source>
        <dbReference type="ARBA" id="ARBA00012169"/>
    </source>
</evidence>
<feature type="domain" description="PIK helical" evidence="9">
    <location>
        <begin position="1460"/>
        <end position="1646"/>
    </location>
</feature>
<dbReference type="Pfam" id="PF00613">
    <property type="entry name" value="PI3Ka"/>
    <property type="match status" value="1"/>
</dbReference>
<dbReference type="FunFam" id="3.30.1010.10:FF:000014">
    <property type="entry name" value="Phosphatidylinositol 4-kinase STT4"/>
    <property type="match status" value="1"/>
</dbReference>
<evidence type="ECO:0000256" key="7">
    <source>
        <dbReference type="ARBA" id="ARBA00022840"/>
    </source>
</evidence>
<dbReference type="SUPFAM" id="SSF56112">
    <property type="entry name" value="Protein kinase-like (PK-like)"/>
    <property type="match status" value="1"/>
</dbReference>
<feature type="domain" description="PI3K/PI4K catalytic" evidence="8">
    <location>
        <begin position="1745"/>
        <end position="2010"/>
    </location>
</feature>
<comment type="catalytic activity">
    <reaction evidence="1">
        <text>a 1,2-diacyl-sn-glycero-3-phospho-(1D-myo-inositol) + ATP = a 1,2-diacyl-sn-glycero-3-phospho-(1D-myo-inositol 4-phosphate) + ADP + H(+)</text>
        <dbReference type="Rhea" id="RHEA:19877"/>
        <dbReference type="ChEBI" id="CHEBI:15378"/>
        <dbReference type="ChEBI" id="CHEBI:30616"/>
        <dbReference type="ChEBI" id="CHEBI:57880"/>
        <dbReference type="ChEBI" id="CHEBI:58178"/>
        <dbReference type="ChEBI" id="CHEBI:456216"/>
        <dbReference type="EC" id="2.7.1.67"/>
    </reaction>
</comment>
<sequence>MDCLDEPLHLQILASLASNIAKTLPAPSDSHDSSPQVEKGIETILRGLPADDVPVSSKANGVVERIVDDDKDEDEGWTEFEINHAISYAQYVASLSLTSGYLGQALPRLKSLLSGLLAQGNIADATRSSPSSSSGATADGVAGTVPHAQLFEALLKAVLWIGWAREELRADVGELLGHLLDQVEGLMKSSADMGDVPSGAALVHPRYLVSLSSSSLPSDLFPSLVSRTMTIATTSHLVKMVRQTSGSTNSTPGRPAGHSNPFIAPHPRTPAGVVILVAEIMNLLLSSALLSSNEPDQRVFAKLAEVLPHVPSVDEHGIPHVPAEQTGRFVDGPLASGPGEKFVTVPGGQDVLEETEKRALRWWSEVMGPGDAYNEEGRKGSLFSVGGGEPDEEVELSVAVLHLLNLLSMHRAEPEPSQLARLRLLLSENMTVADPRLLEAAFVCVSIIVRNYPSLGFSMTHHIRRLLMSPLPAFEGEMAAQGTDVPPAVTAASKCLAICIEMSASDDLVSSTLYSLLNTLSHGAGSSIVGPGATSVRSHNVLRDGEVMTLKTGRSDGKKTEEQRRLVAVTAVEVVSRLALEIKRDDIVHLSIALLLQRLRGVDLVIESTIVTNLVPLALAGSNADLIEVYRAFSQISRSSHPEDPRMSSNAVLAAQTKLARGLGKRLDCADGYLVELLSLFADKGTQTQMIAMAPSGFETRDKDKLAHLRQDSEARVADMKSWLAALLVPISTLLSHDSYHPDHVPSTEVVAHFRNLWVLCVVFGLSGQVGKQQLHEHEVIALGIIAEKTPPLVLEGANDFVASELEYSSILRKDFAYSIQHKQRSTLQTLLSHQKHTYEVRVMSTPQVTLILAVYDLEETRTLRHRPSAILQYFANQSVNESSLVNCLSSIVQKISQKFLKQLSFQVVNHRMPPVVATEVCKILIACTHRFRKVRETALQYARDILETFSALLCDRQVVWTLLEILTLMRRSCELQYTDEYSPTYEFTSDKMDLSLQLTDDYAVRNEVTTQLYDVAKKWLTAAISRAPIEVQSTLQTYLNESRDVLLIDSVEIGAGLALHFCKAISRLDRQETIMPNIGGWPSDSSNLVSSQFAAKNYYMGELSGARHVLEQGLANLQQDSPAFSSEQELLAFKSQMSEAVNRLRNKNKPFAVPEIRRFLLRSVSVLISSQKIDSDIVHYLVELPMTAFTPLAIAAGVDAWTWLLRQRPEAQVPIIGEIAAGWLETIRANKGLFSTSMNYGDPFERPVEYSPTDKKVMDLELAKARRLLRPHLLLIQVLSSQFQAVKYREPGIMMSLVRLVMRSLAAAKHMSTHPLAREARFSLLLFGFQILASSKMEALLELRFRDRLFSAAFQWFSVRPLWSYGSDRIQVSAEIRLLQDFLTAVQDDRIRGDHSTSSMTDRQPAFLIRGSTSLHDYSLQNKDRVRILTLLVESEISRLSVWCNPTNETGRSPVQTGNIEKSVTQDEWTKLAHKAWRLSSAMAVHMAERFKYPSVQAEITRLVRSEPKAVIGVAEALHFLLGDKLEAASRPALKWLPVWAAVPPVTALVFFQPRYGNHPLILQYAMRVLEQHPVDLTFFFVPQVVQALRTDGLGYVERFIFETSKISQLFCHQIIWNMKANTYRDDNATEMDPMKPLLDRMIDMIVAGLSGKARGFYKLEFDFFGEVTSISGKLKPYIKKSKPEKKAKIDEEMAKIKLSVGVYLPSNPDGVVVDLDRKSGRPLQSHAKAPFMASFKVQKEKIDLPSDSSIEIADEAKMVKTKYEVWQSAIFKVGDDCRQDVLALQIIAMFKNVFTSIGLVLYLFPYRVTATAPGCGVIDVVPNATSRDEMGRAKINDLFSYFVDKYGGVDTIPFQKARLNFIQSMAAYSVACYILQIKDRHNGNIMIDGEGHIVHIDFGFLFDIGPGGIKFEPNSFKLNHEMVALMGGRDSQGYKMFSELTVKAFLAIRPFADQLCDACALMLGTALPSFKGEGTIKRLRDRFQLELSEKQAAEYMVGVIRNAHENMRSNVYDGFQKIQNGIPY</sequence>
<evidence type="ECO:0000256" key="1">
    <source>
        <dbReference type="ARBA" id="ARBA00001686"/>
    </source>
</evidence>
<dbReference type="GO" id="GO:0005886">
    <property type="term" value="C:plasma membrane"/>
    <property type="evidence" value="ECO:0007669"/>
    <property type="project" value="TreeGrafter"/>
</dbReference>
<keyword evidence="7" id="KW-0067">ATP-binding</keyword>
<dbReference type="Gene3D" id="3.30.1010.10">
    <property type="entry name" value="Phosphatidylinositol 3-kinase Catalytic Subunit, Chain A, domain 4"/>
    <property type="match status" value="1"/>
</dbReference>
<dbReference type="InterPro" id="IPR015433">
    <property type="entry name" value="PI3/4_kinase"/>
</dbReference>
<evidence type="ECO:0000256" key="2">
    <source>
        <dbReference type="ARBA" id="ARBA00006209"/>
    </source>
</evidence>
<dbReference type="Gene3D" id="1.25.40.70">
    <property type="entry name" value="Phosphatidylinositol 3-kinase, accessory domain (PIK)"/>
    <property type="match status" value="1"/>
</dbReference>
<dbReference type="GO" id="GO:0004430">
    <property type="term" value="F:1-phosphatidylinositol 4-kinase activity"/>
    <property type="evidence" value="ECO:0007669"/>
    <property type="project" value="UniProtKB-EC"/>
</dbReference>
<dbReference type="STRING" id="1890683.A0A427YL78"/>
<dbReference type="InterPro" id="IPR036940">
    <property type="entry name" value="PI3/4_kinase_cat_sf"/>
</dbReference>
<dbReference type="FunFam" id="1.10.1070.11:FF:000012">
    <property type="entry name" value="Phosphatidylinositol 4-kinase alpha 1"/>
    <property type="match status" value="1"/>
</dbReference>
<gene>
    <name evidence="10" type="primary">STT4</name>
    <name evidence="10" type="ORF">EHS25_009225</name>
</gene>
<accession>A0A427YL78</accession>
<organism evidence="10 11">
    <name type="scientific">Saitozyma podzolica</name>
    <dbReference type="NCBI Taxonomy" id="1890683"/>
    <lineage>
        <taxon>Eukaryota</taxon>
        <taxon>Fungi</taxon>
        <taxon>Dikarya</taxon>
        <taxon>Basidiomycota</taxon>
        <taxon>Agaricomycotina</taxon>
        <taxon>Tremellomycetes</taxon>
        <taxon>Tremellales</taxon>
        <taxon>Trimorphomycetaceae</taxon>
        <taxon>Saitozyma</taxon>
    </lineage>
</organism>
<dbReference type="Gene3D" id="1.10.1070.11">
    <property type="entry name" value="Phosphatidylinositol 3-/4-kinase, catalytic domain"/>
    <property type="match status" value="1"/>
</dbReference>
<dbReference type="Pfam" id="PF00454">
    <property type="entry name" value="PI3_PI4_kinase"/>
    <property type="match status" value="1"/>
</dbReference>
<dbReference type="Pfam" id="PF19274">
    <property type="entry name" value="PI4K_N"/>
    <property type="match status" value="2"/>
</dbReference>
<evidence type="ECO:0000256" key="6">
    <source>
        <dbReference type="ARBA" id="ARBA00022777"/>
    </source>
</evidence>
<dbReference type="FunFam" id="1.25.40.70:FF:000011">
    <property type="entry name" value="Phosphatidylinositol 4-kinase alpha"/>
    <property type="match status" value="1"/>
</dbReference>
<dbReference type="InterPro" id="IPR016024">
    <property type="entry name" value="ARM-type_fold"/>
</dbReference>
<dbReference type="InterPro" id="IPR018936">
    <property type="entry name" value="PI3/4_kinase_CS"/>
</dbReference>
<dbReference type="PROSITE" id="PS00915">
    <property type="entry name" value="PI3_4_KINASE_1"/>
    <property type="match status" value="1"/>
</dbReference>
<protein>
    <recommendedName>
        <fullName evidence="3">1-phosphatidylinositol 4-kinase</fullName>
        <ecNumber evidence="3">2.7.1.67</ecNumber>
    </recommendedName>
</protein>
<dbReference type="SMART" id="SM00145">
    <property type="entry name" value="PI3Ka"/>
    <property type="match status" value="1"/>
</dbReference>
<dbReference type="PANTHER" id="PTHR10048:SF15">
    <property type="entry name" value="PHOSPHATIDYLINOSITOL 4-KINASE ALPHA"/>
    <property type="match status" value="1"/>
</dbReference>
<dbReference type="InterPro" id="IPR045495">
    <property type="entry name" value="PI4K_N"/>
</dbReference>
<dbReference type="InterPro" id="IPR000403">
    <property type="entry name" value="PI3/4_kinase_cat_dom"/>
</dbReference>
<evidence type="ECO:0000313" key="11">
    <source>
        <dbReference type="Proteomes" id="UP000279259"/>
    </source>
</evidence>
<dbReference type="Proteomes" id="UP000279259">
    <property type="component" value="Unassembled WGS sequence"/>
</dbReference>